<sequence length="99" mass="10942">MTIALYCRLMETAEDLCGQDGVCAAAEGLKRWALVALQTLHLQAEHTLLPMNMDFVRLNFPLALDPDVDGAIWGKHKTGQAMEIMKKLVLYPIAKACKA</sequence>
<keyword evidence="2" id="KW-1185">Reference proteome</keyword>
<reference evidence="1 2" key="2">
    <citation type="submission" date="2010-03" db="EMBL/GenBank/DDBJ databases">
        <authorList>
            <person name="Pajon A."/>
        </authorList>
    </citation>
    <scope>NUCLEOTIDE SEQUENCE [LARGE SCALE GENOMIC DNA]</scope>
    <source>
        <strain evidence="1 2">SGP1</strain>
    </source>
</reference>
<dbReference type="AlphaFoldDB" id="A0AB94IZ78"/>
<evidence type="ECO:0000313" key="1">
    <source>
        <dbReference type="EMBL" id="CBL29034.1"/>
    </source>
</evidence>
<dbReference type="EMBL" id="FP929056">
    <property type="protein sequence ID" value="CBL29034.1"/>
    <property type="molecule type" value="Genomic_DNA"/>
</dbReference>
<proteinExistence type="predicted"/>
<dbReference type="Proteomes" id="UP000008957">
    <property type="component" value="Chromosome"/>
</dbReference>
<gene>
    <name evidence="1" type="ORF">SY1_24040</name>
</gene>
<evidence type="ECO:0000313" key="2">
    <source>
        <dbReference type="Proteomes" id="UP000008957"/>
    </source>
</evidence>
<accession>A0AB94IZ78</accession>
<dbReference type="KEGG" id="sbr:SY1_24040"/>
<protein>
    <submittedName>
        <fullName evidence="1">Uncharacterized protein</fullName>
    </submittedName>
</protein>
<organism evidence="1 2">
    <name type="scientific">Fretibacterium fastidiosum</name>
    <dbReference type="NCBI Taxonomy" id="651822"/>
    <lineage>
        <taxon>Bacteria</taxon>
        <taxon>Thermotogati</taxon>
        <taxon>Synergistota</taxon>
        <taxon>Synergistia</taxon>
        <taxon>Synergistales</taxon>
        <taxon>Aminobacteriaceae</taxon>
        <taxon>Fretibacterium</taxon>
    </lineage>
</organism>
<name>A0AB94IZ78_9BACT</name>
<reference evidence="2" key="1">
    <citation type="submission" date="2010-03" db="EMBL/GenBank/DDBJ databases">
        <title>The genome sequence of Synergistetes sp. SGP1.</title>
        <authorList>
            <consortium name="metaHIT consortium -- http://www.metahit.eu/"/>
            <person name="Pajon A."/>
            <person name="Turner K."/>
            <person name="Parkhill J."/>
            <person name="Wade W."/>
            <person name="Vartoukian S."/>
        </authorList>
    </citation>
    <scope>NUCLEOTIDE SEQUENCE [LARGE SCALE GENOMIC DNA]</scope>
    <source>
        <strain evidence="2">SGP1</strain>
    </source>
</reference>